<dbReference type="RefSeq" id="WP_013320758.1">
    <property type="nucleotide sequence ID" value="NC_014501.1"/>
</dbReference>
<protein>
    <submittedName>
        <fullName evidence="2">Amidohydrolase 2</fullName>
    </submittedName>
</protein>
<reference evidence="3" key="1">
    <citation type="journal article" date="2011" name="MBio">
        <title>Novel metabolic attributes of the genus Cyanothece, comprising a group of unicellular nitrogen-fixing Cyanobacteria.</title>
        <authorList>
            <person name="Bandyopadhyay A."/>
            <person name="Elvitigala T."/>
            <person name="Welsh E."/>
            <person name="Stockel J."/>
            <person name="Liberton M."/>
            <person name="Min H."/>
            <person name="Sherman L.A."/>
            <person name="Pakrasi H.B."/>
        </authorList>
    </citation>
    <scope>NUCLEOTIDE SEQUENCE [LARGE SCALE GENOMIC DNA]</scope>
    <source>
        <strain evidence="3">PCC 7822</strain>
    </source>
</reference>
<gene>
    <name evidence="2" type="ordered locus">Cyan7822_0612</name>
</gene>
<dbReference type="HOGENOM" id="CLU_017290_4_0_3"/>
<dbReference type="InterPro" id="IPR032466">
    <property type="entry name" value="Metal_Hydrolase"/>
</dbReference>
<evidence type="ECO:0000313" key="2">
    <source>
        <dbReference type="EMBL" id="ADN12648.1"/>
    </source>
</evidence>
<accession>E0U9F6</accession>
<dbReference type="InterPro" id="IPR006680">
    <property type="entry name" value="Amidohydro-rel"/>
</dbReference>
<evidence type="ECO:0000313" key="3">
    <source>
        <dbReference type="Proteomes" id="UP000008206"/>
    </source>
</evidence>
<evidence type="ECO:0000259" key="1">
    <source>
        <dbReference type="Pfam" id="PF04909"/>
    </source>
</evidence>
<dbReference type="AlphaFoldDB" id="E0U9F6"/>
<dbReference type="PANTHER" id="PTHR43383">
    <property type="entry name" value="NODULIN 6"/>
    <property type="match status" value="1"/>
</dbReference>
<keyword evidence="3" id="KW-1185">Reference proteome</keyword>
<sequence>MIEFAAIDHHAHNLLKPEIAQKYAYAAFFTEGYDPEIINHHARHTLFYYRSLREIAQLLNCEATEAAILERRQELGLEKLADCCFKAANLEAIFLDDGFFPSEVFPWQWHQNFVKVKRVLRLEYLAEQLIPRAENCKNFLEAFRSEIDPPPREVVAFKSIVSYRTGLNIDLVSLEVAESSFEQVKQACQEKPCRLNNKHLIDFLLIQALEIANKYRIPIQFHTGFGDPDLDLKLSNPLYLRPLLEDKRWQNAPIILLHASYPYTREGGYLASVYPQIYLDTGLAVPFLSVAGMRSCVQQLLELTPTTKLMYSSDAHHIPELYYLAAKWGRKILADVLEAAIKDTDLTAKQVDLISKAILSENARHVYQLYN</sequence>
<proteinExistence type="predicted"/>
<dbReference type="GO" id="GO:0016787">
    <property type="term" value="F:hydrolase activity"/>
    <property type="evidence" value="ECO:0007669"/>
    <property type="project" value="UniProtKB-KW"/>
</dbReference>
<feature type="domain" description="Amidohydrolase-related" evidence="1">
    <location>
        <begin position="208"/>
        <end position="368"/>
    </location>
</feature>
<dbReference type="SUPFAM" id="SSF51556">
    <property type="entry name" value="Metallo-dependent hydrolases"/>
    <property type="match status" value="1"/>
</dbReference>
<dbReference type="Gene3D" id="3.20.20.140">
    <property type="entry name" value="Metal-dependent hydrolases"/>
    <property type="match status" value="1"/>
</dbReference>
<dbReference type="KEGG" id="cyj:Cyan7822_0612"/>
<dbReference type="EMBL" id="CP002198">
    <property type="protein sequence ID" value="ADN12648.1"/>
    <property type="molecule type" value="Genomic_DNA"/>
</dbReference>
<dbReference type="eggNOG" id="COG2159">
    <property type="taxonomic scope" value="Bacteria"/>
</dbReference>
<dbReference type="Pfam" id="PF04909">
    <property type="entry name" value="Amidohydro_2"/>
    <property type="match status" value="1"/>
</dbReference>
<keyword evidence="2" id="KW-0378">Hydrolase</keyword>
<dbReference type="STRING" id="497965.Cyan7822_0612"/>
<name>E0U9F6_GLOV7</name>
<dbReference type="Proteomes" id="UP000008206">
    <property type="component" value="Chromosome"/>
</dbReference>
<organism evidence="2 3">
    <name type="scientific">Gloeothece verrucosa (strain PCC 7822)</name>
    <name type="common">Cyanothece sp. (strain PCC 7822)</name>
    <dbReference type="NCBI Taxonomy" id="497965"/>
    <lineage>
        <taxon>Bacteria</taxon>
        <taxon>Bacillati</taxon>
        <taxon>Cyanobacteriota</taxon>
        <taxon>Cyanophyceae</taxon>
        <taxon>Oscillatoriophycideae</taxon>
        <taxon>Chroococcales</taxon>
        <taxon>Aphanothecaceae</taxon>
        <taxon>Gloeothece</taxon>
        <taxon>Gloeothece verrucosa</taxon>
    </lineage>
</organism>
<dbReference type="PANTHER" id="PTHR43383:SF2">
    <property type="entry name" value="AMIDOHYDROLASE 2 FAMILY PROTEIN"/>
    <property type="match status" value="1"/>
</dbReference>